<gene>
    <name evidence="2" type="ORF">H6G14_26650</name>
</gene>
<dbReference type="Gene3D" id="3.90.1530.30">
    <property type="match status" value="1"/>
</dbReference>
<sequence>MGRLESAGKTKTDQRIANLKQILSFTPEFEDGEINQHELNQNSSVVLVNRSKIHLTFSFAPDSQPVRYYYDIDELKAWALNDLKPNGIHSPLWVRPLDNEQSDEYELVAGKRRYHASEFAEIDMLPVRIFNWNDLEAFKASITENKNRRDFSALEDLDATLKLLALNIEGTIEEAISLLYQMDNLKRRSGRENVLAHPQYEVIQSVFDFLGGISWESFVKSRLPLLKKPKEILECVRQGKIEYTKGLEIAKIKEPELRKKILEKTIAQKLSLAEIKKFIQSHKPNRSNVIQDRLDIAYKQFKKSLKKMETNPERLQQAENLLSQIENFLKE</sequence>
<dbReference type="SUPFAM" id="SSF110849">
    <property type="entry name" value="ParB/Sulfiredoxin"/>
    <property type="match status" value="1"/>
</dbReference>
<dbReference type="InterPro" id="IPR036086">
    <property type="entry name" value="ParB/Sulfiredoxin_sf"/>
</dbReference>
<evidence type="ECO:0000313" key="2">
    <source>
        <dbReference type="EMBL" id="MBD2254815.1"/>
    </source>
</evidence>
<dbReference type="InterPro" id="IPR041468">
    <property type="entry name" value="HTH_ParB/Spo0J"/>
</dbReference>
<dbReference type="PANTHER" id="PTHR33375">
    <property type="entry name" value="CHROMOSOME-PARTITIONING PROTEIN PARB-RELATED"/>
    <property type="match status" value="1"/>
</dbReference>
<protein>
    <submittedName>
        <fullName evidence="2">ParB N-terminal domain-containing protein</fullName>
    </submittedName>
</protein>
<dbReference type="PANTHER" id="PTHR33375:SF7">
    <property type="entry name" value="CHROMOSOME 2-PARTITIONING PROTEIN PARB-RELATED"/>
    <property type="match status" value="1"/>
</dbReference>
<feature type="domain" description="ParB-like N-terminal" evidence="1">
    <location>
        <begin position="68"/>
        <end position="146"/>
    </location>
</feature>
<evidence type="ECO:0000313" key="3">
    <source>
        <dbReference type="Proteomes" id="UP000621307"/>
    </source>
</evidence>
<dbReference type="Pfam" id="PF02195">
    <property type="entry name" value="ParB_N"/>
    <property type="match status" value="1"/>
</dbReference>
<dbReference type="RefSeq" id="WP_190571253.1">
    <property type="nucleotide sequence ID" value="NZ_JACJQL010000066.1"/>
</dbReference>
<dbReference type="Proteomes" id="UP000621307">
    <property type="component" value="Unassembled WGS sequence"/>
</dbReference>
<dbReference type="EMBL" id="JACJQL010000066">
    <property type="protein sequence ID" value="MBD2254815.1"/>
    <property type="molecule type" value="Genomic_DNA"/>
</dbReference>
<dbReference type="SMART" id="SM00470">
    <property type="entry name" value="ParB"/>
    <property type="match status" value="1"/>
</dbReference>
<accession>A0ABR8BPI3</accession>
<organism evidence="2 3">
    <name type="scientific">Nostoc parmelioides FACHB-3921</name>
    <dbReference type="NCBI Taxonomy" id="2692909"/>
    <lineage>
        <taxon>Bacteria</taxon>
        <taxon>Bacillati</taxon>
        <taxon>Cyanobacteriota</taxon>
        <taxon>Cyanophyceae</taxon>
        <taxon>Nostocales</taxon>
        <taxon>Nostocaceae</taxon>
        <taxon>Nostoc</taxon>
    </lineage>
</organism>
<dbReference type="SUPFAM" id="SSF109709">
    <property type="entry name" value="KorB DNA-binding domain-like"/>
    <property type="match status" value="1"/>
</dbReference>
<dbReference type="InterPro" id="IPR050336">
    <property type="entry name" value="Chromosome_partition/occlusion"/>
</dbReference>
<proteinExistence type="predicted"/>
<evidence type="ECO:0000259" key="1">
    <source>
        <dbReference type="SMART" id="SM00470"/>
    </source>
</evidence>
<reference evidence="2 3" key="1">
    <citation type="journal article" date="2020" name="ISME J.">
        <title>Comparative genomics reveals insights into cyanobacterial evolution and habitat adaptation.</title>
        <authorList>
            <person name="Chen M.Y."/>
            <person name="Teng W.K."/>
            <person name="Zhao L."/>
            <person name="Hu C.X."/>
            <person name="Zhou Y.K."/>
            <person name="Han B.P."/>
            <person name="Song L.R."/>
            <person name="Shu W.S."/>
        </authorList>
    </citation>
    <scope>NUCLEOTIDE SEQUENCE [LARGE SCALE GENOMIC DNA]</scope>
    <source>
        <strain evidence="2 3">FACHB-3921</strain>
    </source>
</reference>
<dbReference type="Pfam" id="PF17762">
    <property type="entry name" value="HTH_ParB"/>
    <property type="match status" value="1"/>
</dbReference>
<dbReference type="InterPro" id="IPR003115">
    <property type="entry name" value="ParB_N"/>
</dbReference>
<dbReference type="Gene3D" id="1.10.10.2830">
    <property type="match status" value="1"/>
</dbReference>
<keyword evidence="3" id="KW-1185">Reference proteome</keyword>
<comment type="caution">
    <text evidence="2">The sequence shown here is derived from an EMBL/GenBank/DDBJ whole genome shotgun (WGS) entry which is preliminary data.</text>
</comment>
<name>A0ABR8BPI3_9NOSO</name>